<protein>
    <submittedName>
        <fullName evidence="2">Uncharacterized protein</fullName>
    </submittedName>
</protein>
<sequence length="162" mass="18887">MFCLCRGCPGFTRRRIVQYRTQIESSDPESIEQPRFPDSYRADVSPPMLTSSFNYLANRRHNLRQSTRADYIRSISLPQSTGYPSEVIHQGWSEPAAYETDDSMSSFSYVTFDAQTVTVPISKWDKLDGAYFCFISLSRYLIILLLLFCSVQMKNNFRYRLR</sequence>
<name>A0A5E4QUL8_9NEOP</name>
<evidence type="ECO:0000313" key="3">
    <source>
        <dbReference type="Proteomes" id="UP000324832"/>
    </source>
</evidence>
<accession>A0A5E4QUL8</accession>
<keyword evidence="3" id="KW-1185">Reference proteome</keyword>
<keyword evidence="1" id="KW-0472">Membrane</keyword>
<evidence type="ECO:0000256" key="1">
    <source>
        <dbReference type="SAM" id="Phobius"/>
    </source>
</evidence>
<dbReference type="Proteomes" id="UP000324832">
    <property type="component" value="Unassembled WGS sequence"/>
</dbReference>
<reference evidence="2 3" key="1">
    <citation type="submission" date="2017-07" db="EMBL/GenBank/DDBJ databases">
        <authorList>
            <person name="Talla V."/>
            <person name="Backstrom N."/>
        </authorList>
    </citation>
    <scope>NUCLEOTIDE SEQUENCE [LARGE SCALE GENOMIC DNA]</scope>
</reference>
<dbReference type="AlphaFoldDB" id="A0A5E4QUL8"/>
<proteinExistence type="predicted"/>
<evidence type="ECO:0000313" key="2">
    <source>
        <dbReference type="EMBL" id="VVD01431.1"/>
    </source>
</evidence>
<feature type="transmembrane region" description="Helical" evidence="1">
    <location>
        <begin position="129"/>
        <end position="151"/>
    </location>
</feature>
<keyword evidence="1" id="KW-0812">Transmembrane</keyword>
<gene>
    <name evidence="2" type="ORF">LSINAPIS_LOCUS11851</name>
</gene>
<keyword evidence="1" id="KW-1133">Transmembrane helix</keyword>
<organism evidence="2 3">
    <name type="scientific">Leptidea sinapis</name>
    <dbReference type="NCBI Taxonomy" id="189913"/>
    <lineage>
        <taxon>Eukaryota</taxon>
        <taxon>Metazoa</taxon>
        <taxon>Ecdysozoa</taxon>
        <taxon>Arthropoda</taxon>
        <taxon>Hexapoda</taxon>
        <taxon>Insecta</taxon>
        <taxon>Pterygota</taxon>
        <taxon>Neoptera</taxon>
        <taxon>Endopterygota</taxon>
        <taxon>Lepidoptera</taxon>
        <taxon>Glossata</taxon>
        <taxon>Ditrysia</taxon>
        <taxon>Papilionoidea</taxon>
        <taxon>Pieridae</taxon>
        <taxon>Dismorphiinae</taxon>
        <taxon>Leptidea</taxon>
    </lineage>
</organism>
<dbReference type="EMBL" id="FZQP02005333">
    <property type="protein sequence ID" value="VVD01431.1"/>
    <property type="molecule type" value="Genomic_DNA"/>
</dbReference>